<evidence type="ECO:0000259" key="1">
    <source>
        <dbReference type="Pfam" id="PF24032"/>
    </source>
</evidence>
<dbReference type="InterPro" id="IPR056937">
    <property type="entry name" value="YqbQ/XkdQ"/>
</dbReference>
<sequence>MKLLLLKQDGRQYDVTAACTSISWRGTAAEAARSLSFSYINAPYDITRTLPTIATGDAVSFSCEPEGEVFFGQIFGIEKSSQTGSITYEAFDLMKHLLESKGQYVLKKTTPEAIAAQVLADVQVPVRYLYPTGVNIESMLCDSMSLYDIIMAAYGKAKAATGDRYFAMIYKRGFGMYRAEWSVKNFVLSDRINIYESSASEHMDEVKNQIKIYDQSGTQVGELKDESSIKMFGVFQDIYRQEGDGDSSTGAKELLKGMPEASLQLSALGDISCLSNYFVQIQDSATGLSGKYWIASDEHVFEGGTHKMRLEVKFDSVMDVKESGHELD</sequence>
<protein>
    <submittedName>
        <fullName evidence="2">43 kDa tail protein</fullName>
    </submittedName>
</protein>
<proteinExistence type="predicted"/>
<accession>A0A8S5S4C1</accession>
<organism evidence="2">
    <name type="scientific">Siphoviridae sp. ctmP938</name>
    <dbReference type="NCBI Taxonomy" id="2827933"/>
    <lineage>
        <taxon>Viruses</taxon>
        <taxon>Duplodnaviria</taxon>
        <taxon>Heunggongvirae</taxon>
        <taxon>Uroviricota</taxon>
        <taxon>Caudoviricetes</taxon>
    </lineage>
</organism>
<feature type="domain" description="YqbQ/XkdQ" evidence="1">
    <location>
        <begin position="22"/>
        <end position="313"/>
    </location>
</feature>
<evidence type="ECO:0000313" key="2">
    <source>
        <dbReference type="EMBL" id="DAF45774.1"/>
    </source>
</evidence>
<reference evidence="2" key="1">
    <citation type="journal article" date="2021" name="Proc. Natl. Acad. Sci. U.S.A.">
        <title>A Catalog of Tens of Thousands of Viruses from Human Metagenomes Reveals Hidden Associations with Chronic Diseases.</title>
        <authorList>
            <person name="Tisza M.J."/>
            <person name="Buck C.B."/>
        </authorList>
    </citation>
    <scope>NUCLEOTIDE SEQUENCE</scope>
    <source>
        <strain evidence="2">CtmP938</strain>
    </source>
</reference>
<dbReference type="EMBL" id="BK032519">
    <property type="protein sequence ID" value="DAF45774.1"/>
    <property type="molecule type" value="Genomic_DNA"/>
</dbReference>
<dbReference type="Pfam" id="PF24032">
    <property type="entry name" value="YQBQ"/>
    <property type="match status" value="1"/>
</dbReference>
<name>A0A8S5S4C1_9CAUD</name>